<accession>Q21Z91</accession>
<gene>
    <name evidence="3" type="ordered locus">Rfer_1176</name>
</gene>
<dbReference type="InterPro" id="IPR027417">
    <property type="entry name" value="P-loop_NTPase"/>
</dbReference>
<evidence type="ECO:0000259" key="2">
    <source>
        <dbReference type="Pfam" id="PF13401"/>
    </source>
</evidence>
<dbReference type="Gene3D" id="3.40.50.300">
    <property type="entry name" value="P-loop containing nucleotide triphosphate hydrolases"/>
    <property type="match status" value="1"/>
</dbReference>
<protein>
    <recommendedName>
        <fullName evidence="2">ORC1/DEAH AAA+ ATPase domain-containing protein</fullName>
    </recommendedName>
</protein>
<keyword evidence="4" id="KW-1185">Reference proteome</keyword>
<dbReference type="InterPro" id="IPR049945">
    <property type="entry name" value="AAA_22"/>
</dbReference>
<dbReference type="Proteomes" id="UP000008332">
    <property type="component" value="Chromosome"/>
</dbReference>
<dbReference type="EMBL" id="CP000267">
    <property type="protein sequence ID" value="ABD68912.1"/>
    <property type="molecule type" value="Genomic_DNA"/>
</dbReference>
<dbReference type="SUPFAM" id="SSF52540">
    <property type="entry name" value="P-loop containing nucleoside triphosphate hydrolases"/>
    <property type="match status" value="1"/>
</dbReference>
<evidence type="ECO:0000313" key="3">
    <source>
        <dbReference type="EMBL" id="ABD68912.1"/>
    </source>
</evidence>
<feature type="compositionally biased region" description="Polar residues" evidence="1">
    <location>
        <begin position="411"/>
        <end position="425"/>
    </location>
</feature>
<dbReference type="OrthoDB" id="9135554at2"/>
<dbReference type="HOGENOM" id="CLU_562434_0_0_4"/>
<dbReference type="RefSeq" id="WP_011463481.1">
    <property type="nucleotide sequence ID" value="NC_007908.1"/>
</dbReference>
<proteinExistence type="predicted"/>
<reference evidence="4" key="1">
    <citation type="submission" date="2006-02" db="EMBL/GenBank/DDBJ databases">
        <title>Complete sequence of chromosome of Rhodoferax ferrireducens DSM 15236.</title>
        <authorList>
            <person name="Copeland A."/>
            <person name="Lucas S."/>
            <person name="Lapidus A."/>
            <person name="Barry K."/>
            <person name="Detter J.C."/>
            <person name="Glavina del Rio T."/>
            <person name="Hammon N."/>
            <person name="Israni S."/>
            <person name="Pitluck S."/>
            <person name="Brettin T."/>
            <person name="Bruce D."/>
            <person name="Han C."/>
            <person name="Tapia R."/>
            <person name="Gilna P."/>
            <person name="Kiss H."/>
            <person name="Schmutz J."/>
            <person name="Larimer F."/>
            <person name="Land M."/>
            <person name="Kyrpides N."/>
            <person name="Ivanova N."/>
            <person name="Richardson P."/>
        </authorList>
    </citation>
    <scope>NUCLEOTIDE SEQUENCE [LARGE SCALE GENOMIC DNA]</scope>
    <source>
        <strain evidence="4">ATCC BAA-621 / DSM 15236 / T118</strain>
    </source>
</reference>
<feature type="domain" description="ORC1/DEAH AAA+ ATPase" evidence="2">
    <location>
        <begin position="122"/>
        <end position="266"/>
    </location>
</feature>
<feature type="region of interest" description="Disordered" evidence="1">
    <location>
        <begin position="411"/>
        <end position="462"/>
    </location>
</feature>
<dbReference type="KEGG" id="rfr:Rfer_1176"/>
<dbReference type="AlphaFoldDB" id="Q21Z91"/>
<dbReference type="Pfam" id="PF13401">
    <property type="entry name" value="AAA_22"/>
    <property type="match status" value="1"/>
</dbReference>
<evidence type="ECO:0000313" key="4">
    <source>
        <dbReference type="Proteomes" id="UP000008332"/>
    </source>
</evidence>
<dbReference type="STRING" id="338969.Rfer_1176"/>
<dbReference type="eggNOG" id="COG2842">
    <property type="taxonomic scope" value="Bacteria"/>
</dbReference>
<feature type="compositionally biased region" description="Basic residues" evidence="1">
    <location>
        <begin position="438"/>
        <end position="449"/>
    </location>
</feature>
<sequence length="485" mass="55619">MKRNAADLLSIALDNPLVKNLPPFMSNSQLAEKLANDPFAHIDWTSVSLADRAVLLNQLKTTFCVTETSLRIAVALQALLWDGLLARDPCQPDQRRIIYEIAEYDFKQIKVQPWRHEFIGGIIIRGITGVGKSAAVNRFLSLFPQVIQHGRNESAQWVEFRQLVYLKVPMSSDGSRGGFLQNCLRELDAALKTDYFSRHQGKQWTVERLLVNVLHYLALHRCGLLIIEEAQERNLAESQFSRDFLTFFLRLLNHSIPVVIIGNPLAFSILDSFSQDQSRFSEYGDFKIEPIFDFNDEEWSDEWMGHVWGASMLDQEDEPIENLAELIWAYTGGFPRILARLRRETINAAIQTGSTRVCREHIEIANRTPSMVGANKLISAFTNRNWRDLEQFRDIPIPDMRHRWEQMKLSNANLDPSSEGNSQVTKEPAKVNDMPPTRIRRKNGKKIPQKNRTESVNAVALGQQFEADDIRSQEYVDRLGRPETE</sequence>
<evidence type="ECO:0000256" key="1">
    <source>
        <dbReference type="SAM" id="MobiDB-lite"/>
    </source>
</evidence>
<dbReference type="GO" id="GO:0016887">
    <property type="term" value="F:ATP hydrolysis activity"/>
    <property type="evidence" value="ECO:0007669"/>
    <property type="project" value="InterPro"/>
</dbReference>
<name>Q21Z91_ALBFT</name>
<organism evidence="3 4">
    <name type="scientific">Albidiferax ferrireducens (strain ATCC BAA-621 / DSM 15236 / T118)</name>
    <name type="common">Rhodoferax ferrireducens</name>
    <dbReference type="NCBI Taxonomy" id="338969"/>
    <lineage>
        <taxon>Bacteria</taxon>
        <taxon>Pseudomonadati</taxon>
        <taxon>Pseudomonadota</taxon>
        <taxon>Betaproteobacteria</taxon>
        <taxon>Burkholderiales</taxon>
        <taxon>Comamonadaceae</taxon>
        <taxon>Rhodoferax</taxon>
    </lineage>
</organism>